<dbReference type="STRING" id="128403.WA1_17230"/>
<keyword evidence="1" id="KW-0472">Membrane</keyword>
<proteinExistence type="predicted"/>
<evidence type="ECO:0000259" key="2">
    <source>
        <dbReference type="Pfam" id="PF05226"/>
    </source>
</evidence>
<protein>
    <recommendedName>
        <fullName evidence="2">CHASE2 domain-containing protein</fullName>
    </recommendedName>
</protein>
<dbReference type="InterPro" id="IPR007890">
    <property type="entry name" value="CHASE2"/>
</dbReference>
<evidence type="ECO:0000313" key="4">
    <source>
        <dbReference type="Proteomes" id="UP000076925"/>
    </source>
</evidence>
<feature type="transmembrane region" description="Helical" evidence="1">
    <location>
        <begin position="145"/>
        <end position="162"/>
    </location>
</feature>
<keyword evidence="4" id="KW-1185">Reference proteome</keyword>
<keyword evidence="1" id="KW-1133">Transmembrane helix</keyword>
<organism evidence="3 4">
    <name type="scientific">Scytonema hofmannii PCC 7110</name>
    <dbReference type="NCBI Taxonomy" id="128403"/>
    <lineage>
        <taxon>Bacteria</taxon>
        <taxon>Bacillati</taxon>
        <taxon>Cyanobacteriota</taxon>
        <taxon>Cyanophyceae</taxon>
        <taxon>Nostocales</taxon>
        <taxon>Scytonemataceae</taxon>
        <taxon>Scytonema</taxon>
    </lineage>
</organism>
<evidence type="ECO:0000313" key="3">
    <source>
        <dbReference type="EMBL" id="KYC41772.1"/>
    </source>
</evidence>
<feature type="domain" description="CHASE2" evidence="2">
    <location>
        <begin position="55"/>
        <end position="154"/>
    </location>
</feature>
<sequence length="224" mass="25478">MIKSLEKLPENSSLTQELRKLSLSRVTSFSEYFGQAWLYPIIDYSLPPDRVYQLMKSGDFLQKYNTTLNQENLKQQVVLIGAGGYEEAGLSKFHKDIFALPMGVAYWRSQNPSQNFLPEITGVEINAYMIQHLLKQHLIIPIPDLWMIGIAALFGKGTQLLLTQSQHTKRRRSLFMTSLVGGTGIYALISMQLYVSASLVVPLFLPSATFWIYVLFGLRNHNDK</sequence>
<dbReference type="RefSeq" id="WP_017748818.1">
    <property type="nucleotide sequence ID" value="NZ_KQ976354.1"/>
</dbReference>
<evidence type="ECO:0000256" key="1">
    <source>
        <dbReference type="SAM" id="Phobius"/>
    </source>
</evidence>
<dbReference type="EMBL" id="ANNX02000020">
    <property type="protein sequence ID" value="KYC41772.1"/>
    <property type="molecule type" value="Genomic_DNA"/>
</dbReference>
<feature type="transmembrane region" description="Helical" evidence="1">
    <location>
        <begin position="199"/>
        <end position="218"/>
    </location>
</feature>
<keyword evidence="1" id="KW-0812">Transmembrane</keyword>
<gene>
    <name evidence="3" type="ORF">WA1_17230</name>
</gene>
<name>A0A139XAX3_9CYAN</name>
<feature type="transmembrane region" description="Helical" evidence="1">
    <location>
        <begin position="174"/>
        <end position="193"/>
    </location>
</feature>
<reference evidence="3 4" key="1">
    <citation type="journal article" date="2013" name="Genome Biol. Evol.">
        <title>Genomes of Stigonematalean cyanobacteria (subsection V) and the evolution of oxygenic photosynthesis from prokaryotes to plastids.</title>
        <authorList>
            <person name="Dagan T."/>
            <person name="Roettger M."/>
            <person name="Stucken K."/>
            <person name="Landan G."/>
            <person name="Koch R."/>
            <person name="Major P."/>
            <person name="Gould S.B."/>
            <person name="Goremykin V.V."/>
            <person name="Rippka R."/>
            <person name="Tandeau de Marsac N."/>
            <person name="Gugger M."/>
            <person name="Lockhart P.J."/>
            <person name="Allen J.F."/>
            <person name="Brune I."/>
            <person name="Maus I."/>
            <person name="Puhler A."/>
            <person name="Martin W.F."/>
        </authorList>
    </citation>
    <scope>NUCLEOTIDE SEQUENCE [LARGE SCALE GENOMIC DNA]</scope>
    <source>
        <strain evidence="3 4">PCC 7110</strain>
    </source>
</reference>
<accession>A0A139XAX3</accession>
<dbReference type="AlphaFoldDB" id="A0A139XAX3"/>
<dbReference type="Pfam" id="PF05226">
    <property type="entry name" value="CHASE2"/>
    <property type="match status" value="1"/>
</dbReference>
<dbReference type="Proteomes" id="UP000076925">
    <property type="component" value="Unassembled WGS sequence"/>
</dbReference>
<comment type="caution">
    <text evidence="3">The sequence shown here is derived from an EMBL/GenBank/DDBJ whole genome shotgun (WGS) entry which is preliminary data.</text>
</comment>